<sequence>MEPMNIRPSEPRDLPFLRDLFLRSRRATFHWTSPSFFSLADFDMETEGEQHLVALYNEQPVGFVSVWQPSNFIHHLHVDPNYLRRGIGKALLSALPGWKRSCYQLKCVSANSGALVFYLAHGFTKVGEGYADHQHYQLLESSGFESS</sequence>
<proteinExistence type="predicted"/>
<keyword evidence="1 4" id="KW-0808">Transferase</keyword>
<dbReference type="Gene3D" id="3.40.630.30">
    <property type="match status" value="1"/>
</dbReference>
<dbReference type="PROSITE" id="PS51186">
    <property type="entry name" value="GNAT"/>
    <property type="match status" value="1"/>
</dbReference>
<accession>A0A6M3ZW22</accession>
<evidence type="ECO:0000259" key="3">
    <source>
        <dbReference type="PROSITE" id="PS51186"/>
    </source>
</evidence>
<dbReference type="AlphaFoldDB" id="A0A6M3ZW22"/>
<dbReference type="SUPFAM" id="SSF55729">
    <property type="entry name" value="Acyl-CoA N-acyltransferases (Nat)"/>
    <property type="match status" value="1"/>
</dbReference>
<gene>
    <name evidence="4" type="ORF">C798_20065</name>
</gene>
<dbReference type="Proteomes" id="UP000501648">
    <property type="component" value="Chromosome"/>
</dbReference>
<dbReference type="InterPro" id="IPR050832">
    <property type="entry name" value="Bact_Acetyltransf"/>
</dbReference>
<dbReference type="Pfam" id="PF00583">
    <property type="entry name" value="Acetyltransf_1"/>
    <property type="match status" value="1"/>
</dbReference>
<dbReference type="EMBL" id="CP008956">
    <property type="protein sequence ID" value="QJQ02443.1"/>
    <property type="molecule type" value="Genomic_DNA"/>
</dbReference>
<name>A0A6M3ZW22_9BURK</name>
<evidence type="ECO:0000313" key="5">
    <source>
        <dbReference type="Proteomes" id="UP000501648"/>
    </source>
</evidence>
<dbReference type="InterPro" id="IPR016181">
    <property type="entry name" value="Acyl_CoA_acyltransferase"/>
</dbReference>
<evidence type="ECO:0000256" key="2">
    <source>
        <dbReference type="ARBA" id="ARBA00023315"/>
    </source>
</evidence>
<organism evidence="4 5">
    <name type="scientific">Herbaspirillum rubrisubalbicans Os34</name>
    <dbReference type="NCBI Taxonomy" id="1235827"/>
    <lineage>
        <taxon>Bacteria</taxon>
        <taxon>Pseudomonadati</taxon>
        <taxon>Pseudomonadota</taxon>
        <taxon>Betaproteobacteria</taxon>
        <taxon>Burkholderiales</taxon>
        <taxon>Oxalobacteraceae</taxon>
        <taxon>Herbaspirillum</taxon>
    </lineage>
</organism>
<evidence type="ECO:0000256" key="1">
    <source>
        <dbReference type="ARBA" id="ARBA00022679"/>
    </source>
</evidence>
<dbReference type="GO" id="GO:0016747">
    <property type="term" value="F:acyltransferase activity, transferring groups other than amino-acyl groups"/>
    <property type="evidence" value="ECO:0007669"/>
    <property type="project" value="InterPro"/>
</dbReference>
<dbReference type="PANTHER" id="PTHR43877">
    <property type="entry name" value="AMINOALKYLPHOSPHONATE N-ACETYLTRANSFERASE-RELATED-RELATED"/>
    <property type="match status" value="1"/>
</dbReference>
<keyword evidence="2" id="KW-0012">Acyltransferase</keyword>
<evidence type="ECO:0000313" key="4">
    <source>
        <dbReference type="EMBL" id="QJQ02443.1"/>
    </source>
</evidence>
<dbReference type="CDD" id="cd04301">
    <property type="entry name" value="NAT_SF"/>
    <property type="match status" value="1"/>
</dbReference>
<dbReference type="InterPro" id="IPR000182">
    <property type="entry name" value="GNAT_dom"/>
</dbReference>
<reference evidence="4 5" key="1">
    <citation type="journal article" date="2012" name="J. Bacteriol.">
        <title>Genome sequence of the pathogenic Herbaspirillum seropedicae strain Os34, isolated from rice roots.</title>
        <authorList>
            <person name="Ye W."/>
            <person name="Ye S."/>
            <person name="Liu J."/>
            <person name="Chang S."/>
            <person name="Chen M."/>
            <person name="Zhu B."/>
            <person name="Guo L."/>
            <person name="An Q."/>
        </authorList>
    </citation>
    <scope>NUCLEOTIDE SEQUENCE [LARGE SCALE GENOMIC DNA]</scope>
    <source>
        <strain evidence="4 5">Os34</strain>
    </source>
</reference>
<feature type="domain" description="N-acetyltransferase" evidence="3">
    <location>
        <begin position="4"/>
        <end position="145"/>
    </location>
</feature>
<protein>
    <submittedName>
        <fullName evidence="4">GNAT family N-acetyltransferase</fullName>
    </submittedName>
</protein>